<evidence type="ECO:0000313" key="2">
    <source>
        <dbReference type="Proteomes" id="UP000283314"/>
    </source>
</evidence>
<gene>
    <name evidence="1" type="ORF">DW018_09985</name>
</gene>
<proteinExistence type="predicted"/>
<sequence length="88" mass="9917">MSNLEELEVKNVCSLSCDAPTNMCSLLGDHTCRVRGCTTSGRYVRILDFRHFESFFRFDKNGSNRRKKTLSNGVDVSVVLDVVIGNTR</sequence>
<protein>
    <submittedName>
        <fullName evidence="1">Uncharacterized protein</fullName>
    </submittedName>
</protein>
<accession>A0A415L6J3</accession>
<organism evidence="1 2">
    <name type="scientific">Eubacterium ventriosum</name>
    <dbReference type="NCBI Taxonomy" id="39496"/>
    <lineage>
        <taxon>Bacteria</taxon>
        <taxon>Bacillati</taxon>
        <taxon>Bacillota</taxon>
        <taxon>Clostridia</taxon>
        <taxon>Eubacteriales</taxon>
        <taxon>Eubacteriaceae</taxon>
        <taxon>Eubacterium</taxon>
    </lineage>
</organism>
<dbReference type="AlphaFoldDB" id="A0A415L6J3"/>
<evidence type="ECO:0000313" key="1">
    <source>
        <dbReference type="EMBL" id="RHL44105.1"/>
    </source>
</evidence>
<dbReference type="Proteomes" id="UP000283314">
    <property type="component" value="Unassembled WGS sequence"/>
</dbReference>
<reference evidence="1 2" key="1">
    <citation type="submission" date="2018-08" db="EMBL/GenBank/DDBJ databases">
        <title>A genome reference for cultivated species of the human gut microbiota.</title>
        <authorList>
            <person name="Zou Y."/>
            <person name="Xue W."/>
            <person name="Luo G."/>
        </authorList>
    </citation>
    <scope>NUCLEOTIDE SEQUENCE [LARGE SCALE GENOMIC DNA]</scope>
    <source>
        <strain evidence="1 2">AF37-4</strain>
    </source>
</reference>
<comment type="caution">
    <text evidence="1">The sequence shown here is derived from an EMBL/GenBank/DDBJ whole genome shotgun (WGS) entry which is preliminary data.</text>
</comment>
<dbReference type="EMBL" id="QROT01000007">
    <property type="protein sequence ID" value="RHL44105.1"/>
    <property type="molecule type" value="Genomic_DNA"/>
</dbReference>
<name>A0A415L6J3_9FIRM</name>